<dbReference type="SUPFAM" id="SSF50129">
    <property type="entry name" value="GroES-like"/>
    <property type="match status" value="1"/>
</dbReference>
<organism evidence="9 10">
    <name type="scientific">candidate division LCP-89 bacterium B3_LCP</name>
    <dbReference type="NCBI Taxonomy" id="2012998"/>
    <lineage>
        <taxon>Bacteria</taxon>
        <taxon>Pseudomonadati</taxon>
        <taxon>Bacteria division LCP-89</taxon>
    </lineage>
</organism>
<evidence type="ECO:0000313" key="10">
    <source>
        <dbReference type="Proteomes" id="UP000319619"/>
    </source>
</evidence>
<keyword evidence="4" id="KW-0862">Zinc</keyword>
<name>A0A532UW69_UNCL8</name>
<dbReference type="PANTHER" id="PTHR43350:SF2">
    <property type="entry name" value="GROES-LIKE ZINC-BINDING ALCOHOL DEHYDROGENASE FAMILY PROTEIN"/>
    <property type="match status" value="1"/>
</dbReference>
<evidence type="ECO:0000259" key="7">
    <source>
        <dbReference type="Pfam" id="PF08240"/>
    </source>
</evidence>
<dbReference type="AlphaFoldDB" id="A0A532UW69"/>
<feature type="region of interest" description="Disordered" evidence="6">
    <location>
        <begin position="1"/>
        <end position="27"/>
    </location>
</feature>
<dbReference type="Gene3D" id="3.40.50.720">
    <property type="entry name" value="NAD(P)-binding Rossmann-like Domain"/>
    <property type="match status" value="1"/>
</dbReference>
<dbReference type="Pfam" id="PF08240">
    <property type="entry name" value="ADH_N"/>
    <property type="match status" value="1"/>
</dbReference>
<proteinExistence type="inferred from homology"/>
<comment type="cofactor">
    <cofactor evidence="1">
        <name>Zn(2+)</name>
        <dbReference type="ChEBI" id="CHEBI:29105"/>
    </cofactor>
</comment>
<dbReference type="PANTHER" id="PTHR43350">
    <property type="entry name" value="NAD-DEPENDENT ALCOHOL DEHYDROGENASE"/>
    <property type="match status" value="1"/>
</dbReference>
<evidence type="ECO:0000259" key="8">
    <source>
        <dbReference type="Pfam" id="PF16912"/>
    </source>
</evidence>
<evidence type="ECO:0000256" key="1">
    <source>
        <dbReference type="ARBA" id="ARBA00001947"/>
    </source>
</evidence>
<evidence type="ECO:0000256" key="2">
    <source>
        <dbReference type="ARBA" id="ARBA00008072"/>
    </source>
</evidence>
<dbReference type="CDD" id="cd08242">
    <property type="entry name" value="MDR_like"/>
    <property type="match status" value="1"/>
</dbReference>
<protein>
    <submittedName>
        <fullName evidence="9">Alcohol dehydrogenase</fullName>
    </submittedName>
</protein>
<dbReference type="Proteomes" id="UP000319619">
    <property type="component" value="Unassembled WGS sequence"/>
</dbReference>
<evidence type="ECO:0000313" key="9">
    <source>
        <dbReference type="EMBL" id="TKJ39152.1"/>
    </source>
</evidence>
<dbReference type="InterPro" id="IPR036291">
    <property type="entry name" value="NAD(P)-bd_dom_sf"/>
</dbReference>
<evidence type="ECO:0000256" key="3">
    <source>
        <dbReference type="ARBA" id="ARBA00022723"/>
    </source>
</evidence>
<comment type="caution">
    <text evidence="9">The sequence shown here is derived from an EMBL/GenBank/DDBJ whole genome shotgun (WGS) entry which is preliminary data.</text>
</comment>
<dbReference type="Pfam" id="PF16912">
    <property type="entry name" value="Glu_dehyd_C"/>
    <property type="match status" value="1"/>
</dbReference>
<evidence type="ECO:0000256" key="5">
    <source>
        <dbReference type="ARBA" id="ARBA00023002"/>
    </source>
</evidence>
<comment type="similarity">
    <text evidence="2">Belongs to the zinc-containing alcohol dehydrogenase family.</text>
</comment>
<dbReference type="GO" id="GO:0016491">
    <property type="term" value="F:oxidoreductase activity"/>
    <property type="evidence" value="ECO:0007669"/>
    <property type="project" value="UniProtKB-KW"/>
</dbReference>
<accession>A0A532UW69</accession>
<dbReference type="Gene3D" id="3.90.180.10">
    <property type="entry name" value="Medium-chain alcohol dehydrogenases, catalytic domain"/>
    <property type="match status" value="1"/>
</dbReference>
<dbReference type="InterPro" id="IPR031640">
    <property type="entry name" value="Glu_dehyd_C"/>
</dbReference>
<dbReference type="EMBL" id="NJBN01000008">
    <property type="protein sequence ID" value="TKJ39152.1"/>
    <property type="molecule type" value="Genomic_DNA"/>
</dbReference>
<evidence type="ECO:0000256" key="4">
    <source>
        <dbReference type="ARBA" id="ARBA00022833"/>
    </source>
</evidence>
<gene>
    <name evidence="9" type="ORF">CEE37_11715</name>
</gene>
<dbReference type="SUPFAM" id="SSF51735">
    <property type="entry name" value="NAD(P)-binding Rossmann-fold domains"/>
    <property type="match status" value="1"/>
</dbReference>
<dbReference type="InterPro" id="IPR013154">
    <property type="entry name" value="ADH-like_N"/>
</dbReference>
<sequence>MISPGSEADPETTATSEFNIRHAEVPQPVPGKGEALIKVRMAGICRTDQELAKGYMSFEGIPGHEFTGVVVDLHKSIAVDYKHLNGKRVVGEINCGCGDCQWCNEGLDGHCPDRTVLGIKGKDGAFAQYLTLPAKNLHTVPDEMDDRTAVFAEPLAAALEIFQQVQIKPSHRILVIGDGKLGILIAKVLQLAGCDVTCLGKCKNKLDLLGGWGVQAVDCDKFQPEFFDMVVEASGNPEGFSTALNSLKPRGTLILKSTYHGAMNLDASPLVINEINLIGSRCGPFEPALRLLEKDLIPVKDLVTEIYSFDLSEQAFAHAAEPETLKILLSFGRKL</sequence>
<keyword evidence="3" id="KW-0479">Metal-binding</keyword>
<keyword evidence="5" id="KW-0560">Oxidoreductase</keyword>
<evidence type="ECO:0000256" key="6">
    <source>
        <dbReference type="SAM" id="MobiDB-lite"/>
    </source>
</evidence>
<feature type="domain" description="Alcohol dehydrogenase-like N-terminal" evidence="7">
    <location>
        <begin position="31"/>
        <end position="142"/>
    </location>
</feature>
<feature type="domain" description="Glucose dehydrogenase C-terminal" evidence="8">
    <location>
        <begin position="166"/>
        <end position="327"/>
    </location>
</feature>
<dbReference type="GO" id="GO:0046872">
    <property type="term" value="F:metal ion binding"/>
    <property type="evidence" value="ECO:0007669"/>
    <property type="project" value="UniProtKB-KW"/>
</dbReference>
<dbReference type="InterPro" id="IPR011032">
    <property type="entry name" value="GroES-like_sf"/>
</dbReference>
<reference evidence="9 10" key="1">
    <citation type="submission" date="2017-06" db="EMBL/GenBank/DDBJ databases">
        <title>Novel microbial phyla capable of carbon fixation and sulfur reduction in deep-sea sediments.</title>
        <authorList>
            <person name="Huang J."/>
            <person name="Baker B."/>
            <person name="Wang Y."/>
        </authorList>
    </citation>
    <scope>NUCLEOTIDE SEQUENCE [LARGE SCALE GENOMIC DNA]</scope>
    <source>
        <strain evidence="9">B3_LCP</strain>
    </source>
</reference>